<evidence type="ECO:0000313" key="4">
    <source>
        <dbReference type="WBParaSite" id="nRc.2.0.1.t08358-RA"/>
    </source>
</evidence>
<dbReference type="InterPro" id="IPR052575">
    <property type="entry name" value="SSU_processome_comp_20"/>
</dbReference>
<accession>A0A915I2J9</accession>
<dbReference type="Proteomes" id="UP000887565">
    <property type="component" value="Unplaced"/>
</dbReference>
<dbReference type="InterPro" id="IPR011989">
    <property type="entry name" value="ARM-like"/>
</dbReference>
<dbReference type="PANTHER" id="PTHR17695:SF11">
    <property type="entry name" value="SMALL SUBUNIT PROCESSOME COMPONENT 20 HOMOLOG"/>
    <property type="match status" value="1"/>
</dbReference>
<dbReference type="GO" id="GO:0030686">
    <property type="term" value="C:90S preribosome"/>
    <property type="evidence" value="ECO:0007669"/>
    <property type="project" value="TreeGrafter"/>
</dbReference>
<dbReference type="SUPFAM" id="SSF48371">
    <property type="entry name" value="ARM repeat"/>
    <property type="match status" value="1"/>
</dbReference>
<dbReference type="PANTHER" id="PTHR17695">
    <property type="entry name" value="SMALL SUBUNIT PROCESSOME COMPONENT 20 HOMOLOG"/>
    <property type="match status" value="1"/>
</dbReference>
<feature type="domain" description="U3 small nucleolar RNA-associated protein 20" evidence="1">
    <location>
        <begin position="104"/>
        <end position="320"/>
    </location>
</feature>
<dbReference type="Pfam" id="PF20416">
    <property type="entry name" value="UTP20"/>
    <property type="match status" value="1"/>
</dbReference>
<dbReference type="Pfam" id="PF23099">
    <property type="entry name" value="UTP20_C"/>
    <property type="match status" value="1"/>
</dbReference>
<feature type="domain" description="U3 small nucleolar RNA-associated protein 20 C-terminal" evidence="2">
    <location>
        <begin position="693"/>
        <end position="1037"/>
    </location>
</feature>
<evidence type="ECO:0000259" key="2">
    <source>
        <dbReference type="Pfam" id="PF23099"/>
    </source>
</evidence>
<name>A0A915I2J9_ROMCU</name>
<evidence type="ECO:0000259" key="1">
    <source>
        <dbReference type="Pfam" id="PF20416"/>
    </source>
</evidence>
<sequence length="1038" mass="119408">MLKYYLQRLRKDVEKQKLLVKIIVSILDSFHFDVKTLDVSIVPENQDKIEEPLVTNNEMIKIDENKRKIFDVINKEFIPQLQNCLVMKTSTDKAHKTMKSKVYDEDEEILRVPLALALIKLLQKLGDKYLEMNLSNILAKICQMLKSRSFDIRETTRKILCSSAQCLGPVYLPYIVKEMKEILTRGYQVHVLTFTVHVLLDAMVDKLSPGDLDPCLDELIQIFNNDLFGAIADQKEVDEITRNLKEAKSNKTLATYKILGRLVSDHRLNSIIGPLKNILEEKFSHKMITRVNDALKHIAQGLILNSNLNSEFLMIFVHNILTENVEKMNLGDESLKNSSIASSADKVENKSYRPQSCLLLDPTPPRIGLGQNTAISKSKTQGLHVLLIFACEILDNLLKNQQTMHEISAKFCSMLDPFIEILLRCLKAKQTKVVSVSMRCLNHMIKFPLQSWEKSSGPLMTQLFVLLSRFAGLGSACKGENSELLSILFKTLTTIIRELECATLSIKQLKILLTYIEADLYDSQKQTTAFSLLKAILHRKLSCPEIRQIITILEKLAIESQSDSVREQSRQVIKFYMQNYPSGLKARNVHKSLKFFCAQLQYEYESGRDSALEMLNLLINDVDENGHFKALAPFLFVHLGSLLVDDESSKIRRKTADVLKTLLKKIDDQSILNSMIQMIFDWLNGEELAHKKLAAQLLCLLAVDDKLMDANLVKKSTNACLNVLENLSIKYKLLDDEEQEEAQQKSLIDHVVYLILVFFEKLFTEQVNLIRESNLRSIINRIWQQILKLLDHPHLWVQHSTCRLIGSFLGCYKPEEIAQYSCKPSTSSDQDYLLENCRPVIKTLCLSFIQRLRMAECKEDLAEQIIKNIVFIGRCIRLISKKGDDSSTLRRQEVDSDKDYRASLKWLTVQMGRICRFEIAQYKEQNLRRNNIFKWFASLILDCDDEELDGVLPILLPNLHREMSLTTDADETLKLLSSEIVELIKSKIGVEKFFTYWSKAQSSWSEKRIERKRNVALEAVNEPEKASKRRMLKQKNKK</sequence>
<keyword evidence="3" id="KW-1185">Reference proteome</keyword>
<dbReference type="WBParaSite" id="nRc.2.0.1.t08358-RA">
    <property type="protein sequence ID" value="nRc.2.0.1.t08358-RA"/>
    <property type="gene ID" value="nRc.2.0.1.g08358"/>
</dbReference>
<dbReference type="GO" id="GO:0032040">
    <property type="term" value="C:small-subunit processome"/>
    <property type="evidence" value="ECO:0007669"/>
    <property type="project" value="TreeGrafter"/>
</dbReference>
<organism evidence="3 4">
    <name type="scientific">Romanomermis culicivorax</name>
    <name type="common">Nematode worm</name>
    <dbReference type="NCBI Taxonomy" id="13658"/>
    <lineage>
        <taxon>Eukaryota</taxon>
        <taxon>Metazoa</taxon>
        <taxon>Ecdysozoa</taxon>
        <taxon>Nematoda</taxon>
        <taxon>Enoplea</taxon>
        <taxon>Dorylaimia</taxon>
        <taxon>Mermithida</taxon>
        <taxon>Mermithoidea</taxon>
        <taxon>Mermithidae</taxon>
        <taxon>Romanomermis</taxon>
    </lineage>
</organism>
<dbReference type="AlphaFoldDB" id="A0A915I2J9"/>
<reference evidence="4" key="1">
    <citation type="submission" date="2022-11" db="UniProtKB">
        <authorList>
            <consortium name="WormBaseParasite"/>
        </authorList>
    </citation>
    <scope>IDENTIFICATION</scope>
</reference>
<proteinExistence type="predicted"/>
<dbReference type="OMA" id="SHIREQC"/>
<dbReference type="InterPro" id="IPR057525">
    <property type="entry name" value="UTP20_C"/>
</dbReference>
<protein>
    <submittedName>
        <fullName evidence="4">U3 small nucleolar RNA-associated protein 20 C-terminal domain-containing protein</fullName>
    </submittedName>
</protein>
<dbReference type="Gene3D" id="1.25.10.10">
    <property type="entry name" value="Leucine-rich Repeat Variant"/>
    <property type="match status" value="1"/>
</dbReference>
<evidence type="ECO:0000313" key="3">
    <source>
        <dbReference type="Proteomes" id="UP000887565"/>
    </source>
</evidence>
<dbReference type="InterPro" id="IPR046523">
    <property type="entry name" value="UTP20_dom"/>
</dbReference>
<dbReference type="InterPro" id="IPR016024">
    <property type="entry name" value="ARM-type_fold"/>
</dbReference>